<dbReference type="InterPro" id="IPR004875">
    <property type="entry name" value="DDE_SF_endonuclease_dom"/>
</dbReference>
<reference evidence="2" key="1">
    <citation type="submission" date="2017-05" db="UniProtKB">
        <authorList>
            <consortium name="EnsemblMetazoa"/>
        </authorList>
    </citation>
    <scope>IDENTIFICATION</scope>
</reference>
<dbReference type="OrthoDB" id="5422061at2759"/>
<proteinExistence type="predicted"/>
<dbReference type="GO" id="GO:0003677">
    <property type="term" value="F:DNA binding"/>
    <property type="evidence" value="ECO:0007669"/>
    <property type="project" value="TreeGrafter"/>
</dbReference>
<evidence type="ECO:0000313" key="2">
    <source>
        <dbReference type="EnsemblMetazoa" id="Aqu2.1.10477_001"/>
    </source>
</evidence>
<dbReference type="AlphaFoldDB" id="A0A1X7T878"/>
<evidence type="ECO:0000259" key="1">
    <source>
        <dbReference type="Pfam" id="PF03184"/>
    </source>
</evidence>
<dbReference type="GO" id="GO:0005634">
    <property type="term" value="C:nucleus"/>
    <property type="evidence" value="ECO:0007669"/>
    <property type="project" value="TreeGrafter"/>
</dbReference>
<dbReference type="eggNOG" id="KOG3105">
    <property type="taxonomic scope" value="Eukaryota"/>
</dbReference>
<dbReference type="InterPro" id="IPR050863">
    <property type="entry name" value="CenT-Element_Derived"/>
</dbReference>
<feature type="domain" description="DDE-1" evidence="1">
    <location>
        <begin position="20"/>
        <end position="148"/>
    </location>
</feature>
<dbReference type="PANTHER" id="PTHR19303:SF71">
    <property type="entry name" value="ZINC FINGER PHD-TYPE DOMAIN-CONTAINING PROTEIN"/>
    <property type="match status" value="1"/>
</dbReference>
<dbReference type="PANTHER" id="PTHR19303">
    <property type="entry name" value="TRANSPOSON"/>
    <property type="match status" value="1"/>
</dbReference>
<dbReference type="InParanoid" id="A0A1X7T878"/>
<accession>A0A1X7T878</accession>
<dbReference type="OMA" id="ATVQCKG"/>
<name>A0A1X7T878_AMPQE</name>
<dbReference type="Pfam" id="PF03184">
    <property type="entry name" value="DDE_1"/>
    <property type="match status" value="1"/>
</dbReference>
<protein>
    <recommendedName>
        <fullName evidence="1">DDE-1 domain-containing protein</fullName>
    </recommendedName>
</protein>
<organism evidence="2">
    <name type="scientific">Amphimedon queenslandica</name>
    <name type="common">Sponge</name>
    <dbReference type="NCBI Taxonomy" id="400682"/>
    <lineage>
        <taxon>Eukaryota</taxon>
        <taxon>Metazoa</taxon>
        <taxon>Porifera</taxon>
        <taxon>Demospongiae</taxon>
        <taxon>Heteroscleromorpha</taxon>
        <taxon>Haplosclerida</taxon>
        <taxon>Niphatidae</taxon>
        <taxon>Amphimedon</taxon>
    </lineage>
</organism>
<dbReference type="EnsemblMetazoa" id="Aqu2.1.10477_001">
    <property type="protein sequence ID" value="Aqu2.1.10477_001"/>
    <property type="gene ID" value="Aqu2.1.10477"/>
</dbReference>
<sequence>MDKIPMFFDMVPGNIVGAEKRRFTVVLSCAASGDMLPALAIFKGKRKLKLMTPSNVLATVQCKGWMDMDLMSRWFKAVILPYTKARRALLLIDSFSAHESVQLIQEAQANNVQVSIIPGGCTSKVQPLDVCLNKPFKSVLRSCWHSYIDSLVAIDPNPEKLKTAEKETICD</sequence>